<name>A0A5R9E6Y2_9ACTN</name>
<dbReference type="AlphaFoldDB" id="A0A5R9E6Y2"/>
<accession>A0A5R9E6Y2</accession>
<sequence length="150" mass="16811">MTPVQRALAHAPHLQGYDAQVFLTWFRRAVDDTARGRDTEARYLELSHPRASHIPQAGYLAGLASARPANGVMPSRFARRAYLRQLVRDEGGVWSTLRARRLCLAAGYAVASDSTSRRDLELLQAEGVLTLREPARRIRMYNPNPERTAA</sequence>
<proteinExistence type="predicted"/>
<evidence type="ECO:0000313" key="1">
    <source>
        <dbReference type="EMBL" id="TLQ45791.1"/>
    </source>
</evidence>
<organism evidence="1 2">
    <name type="scientific">Streptomyces marianii</name>
    <dbReference type="NCBI Taxonomy" id="1817406"/>
    <lineage>
        <taxon>Bacteria</taxon>
        <taxon>Bacillati</taxon>
        <taxon>Actinomycetota</taxon>
        <taxon>Actinomycetes</taxon>
        <taxon>Kitasatosporales</taxon>
        <taxon>Streptomycetaceae</taxon>
        <taxon>Streptomyces</taxon>
    </lineage>
</organism>
<keyword evidence="2" id="KW-1185">Reference proteome</keyword>
<gene>
    <name evidence="1" type="ORF">FEF34_24840</name>
</gene>
<reference evidence="1 2" key="1">
    <citation type="submission" date="2019-05" db="EMBL/GenBank/DDBJ databases">
        <title>Streptomyces marianii sp. nov., a novel marine actinomycete from southern coast of India.</title>
        <authorList>
            <person name="Iniyan A.M."/>
            <person name="Wink J."/>
            <person name="Ramprasad E."/>
            <person name="Ramana C.V."/>
            <person name="Bunk B."/>
            <person name="Sproer C."/>
            <person name="Joseph F.-J.R.S."/>
            <person name="Vincent S.G.P."/>
        </authorList>
    </citation>
    <scope>NUCLEOTIDE SEQUENCE [LARGE SCALE GENOMIC DNA]</scope>
    <source>
        <strain evidence="1 2">ICN19</strain>
    </source>
</reference>
<protein>
    <submittedName>
        <fullName evidence="1">Uncharacterized protein</fullName>
    </submittedName>
</protein>
<evidence type="ECO:0000313" key="2">
    <source>
        <dbReference type="Proteomes" id="UP000305921"/>
    </source>
</evidence>
<comment type="caution">
    <text evidence="1">The sequence shown here is derived from an EMBL/GenBank/DDBJ whole genome shotgun (WGS) entry which is preliminary data.</text>
</comment>
<dbReference type="RefSeq" id="WP_138055119.1">
    <property type="nucleotide sequence ID" value="NZ_VAWE01000001.1"/>
</dbReference>
<dbReference type="EMBL" id="VAWE01000001">
    <property type="protein sequence ID" value="TLQ45791.1"/>
    <property type="molecule type" value="Genomic_DNA"/>
</dbReference>
<dbReference type="Proteomes" id="UP000305921">
    <property type="component" value="Unassembled WGS sequence"/>
</dbReference>